<dbReference type="Proteomes" id="UP001153365">
    <property type="component" value="Unassembled WGS sequence"/>
</dbReference>
<sequence>MGKASDRRGKDKQKLKRSDDDNSISSNKRIKPDEEHTISNKSFSTSRKLSGTRSQSGNPSTNKDADRIPSRRLKVYQLPNILELLNKVARNNDFYKRALVLKLKNQDSELVELDERLRSTSLLSSSNVKTETDNESEIFKRRLEDVLKWKMSRGKFRPTLPSLLAKNSKDEIGKTVSEVLVRLKGFDRDSHIENSDEMFSTGVIDEMCKLKGIGPATASAFLSFEVPNIVPFFSDEASSYFEESLGPIKYTAKFYKKFVDCMISETERLNAHEADDEKGYRDDSKGRSDAKNPSGKESLDAQSKGLRIIGKGWNFGRLERCIWTITTLKEKLSDEDWTEFCNS</sequence>
<comment type="caution">
    <text evidence="2">The sequence shown here is derived from an EMBL/GenBank/DDBJ whole genome shotgun (WGS) entry which is preliminary data.</text>
</comment>
<evidence type="ECO:0000256" key="1">
    <source>
        <dbReference type="SAM" id="MobiDB-lite"/>
    </source>
</evidence>
<feature type="compositionally biased region" description="Polar residues" evidence="1">
    <location>
        <begin position="39"/>
        <end position="62"/>
    </location>
</feature>
<dbReference type="EMBL" id="CALTRL010004609">
    <property type="protein sequence ID" value="CAH7683313.1"/>
    <property type="molecule type" value="Genomic_DNA"/>
</dbReference>
<accession>A0AAV0BBX4</accession>
<organism evidence="2 3">
    <name type="scientific">Phakopsora pachyrhizi</name>
    <name type="common">Asian soybean rust disease fungus</name>
    <dbReference type="NCBI Taxonomy" id="170000"/>
    <lineage>
        <taxon>Eukaryota</taxon>
        <taxon>Fungi</taxon>
        <taxon>Dikarya</taxon>
        <taxon>Basidiomycota</taxon>
        <taxon>Pucciniomycotina</taxon>
        <taxon>Pucciniomycetes</taxon>
        <taxon>Pucciniales</taxon>
        <taxon>Phakopsoraceae</taxon>
        <taxon>Phakopsora</taxon>
    </lineage>
</organism>
<evidence type="ECO:0000313" key="3">
    <source>
        <dbReference type="Proteomes" id="UP001153365"/>
    </source>
</evidence>
<proteinExistence type="predicted"/>
<name>A0AAV0BBX4_PHAPC</name>
<protein>
    <submittedName>
        <fullName evidence="2">Expressed protein</fullName>
    </submittedName>
</protein>
<feature type="region of interest" description="Disordered" evidence="1">
    <location>
        <begin position="272"/>
        <end position="301"/>
    </location>
</feature>
<dbReference type="PANTHER" id="PTHR21521">
    <property type="entry name" value="AMUN, ISOFORM A"/>
    <property type="match status" value="1"/>
</dbReference>
<gene>
    <name evidence="2" type="ORF">PPACK8108_LOCUS16760</name>
</gene>
<evidence type="ECO:0000313" key="2">
    <source>
        <dbReference type="EMBL" id="CAH7683313.1"/>
    </source>
</evidence>
<keyword evidence="3" id="KW-1185">Reference proteome</keyword>
<dbReference type="AlphaFoldDB" id="A0AAV0BBX4"/>
<feature type="compositionally biased region" description="Basic and acidic residues" evidence="1">
    <location>
        <begin position="272"/>
        <end position="290"/>
    </location>
</feature>
<reference evidence="2" key="1">
    <citation type="submission" date="2022-06" db="EMBL/GenBank/DDBJ databases">
        <authorList>
            <consortium name="SYNGENTA / RWTH Aachen University"/>
        </authorList>
    </citation>
    <scope>NUCLEOTIDE SEQUENCE</scope>
</reference>
<dbReference type="PANTHER" id="PTHR21521:SF0">
    <property type="entry name" value="AMUN, ISOFORM A"/>
    <property type="match status" value="1"/>
</dbReference>
<feature type="region of interest" description="Disordered" evidence="1">
    <location>
        <begin position="1"/>
        <end position="68"/>
    </location>
</feature>